<evidence type="ECO:0000256" key="11">
    <source>
        <dbReference type="NCBIfam" id="TIGR00665"/>
    </source>
</evidence>
<evidence type="ECO:0000256" key="3">
    <source>
        <dbReference type="ARBA" id="ARBA00022705"/>
    </source>
</evidence>
<keyword evidence="8 12" id="KW-0238">DNA-binding</keyword>
<dbReference type="InterPro" id="IPR027417">
    <property type="entry name" value="P-loop_NTPase"/>
</dbReference>
<protein>
    <recommendedName>
        <fullName evidence="11 12">Replicative DNA helicase</fullName>
        <ecNumber evidence="11 12">5.6.2.3</ecNumber>
    </recommendedName>
</protein>
<dbReference type="GO" id="GO:0005829">
    <property type="term" value="C:cytosol"/>
    <property type="evidence" value="ECO:0007669"/>
    <property type="project" value="TreeGrafter"/>
</dbReference>
<feature type="domain" description="SF4 helicase" evidence="13">
    <location>
        <begin position="182"/>
        <end position="446"/>
    </location>
</feature>
<evidence type="ECO:0000313" key="15">
    <source>
        <dbReference type="Proteomes" id="UP000032420"/>
    </source>
</evidence>
<dbReference type="GO" id="GO:0006269">
    <property type="term" value="P:DNA replication, synthesis of primer"/>
    <property type="evidence" value="ECO:0007669"/>
    <property type="project" value="UniProtKB-UniRule"/>
</dbReference>
<evidence type="ECO:0000256" key="1">
    <source>
        <dbReference type="ARBA" id="ARBA00008428"/>
    </source>
</evidence>
<dbReference type="Pfam" id="PF03796">
    <property type="entry name" value="DnaB_C"/>
    <property type="match status" value="1"/>
</dbReference>
<accession>A0A078KBP6</accession>
<sequence>MIELDQKSKLAPHSLEAEKSFLGCLIIDNSAWDKISDKIVDLDFYFLKHRHIFIAIKFLINKDSVIDIITLSEILELQNKLETIGGLNYLADIARNTPSANNIIAYAEIILDKSTIRKLIKSANKILNNAFNPNGVTSNDLLNEAESLIFKISEKCTKFNEPIGINKLLTKTLDRIDNLYNMKNSISGLSTGFKDFDKITSGLQSSDLIIIAGRPSMGKTTFAMNIVENTIVNTEKLVIVFSLEMPSDHLIVRIISSLGNIDQMHIRTGQLNDNDWERLTTTVNLLRDRKLFIDDTPAISPSEIRNKIRRLSRDIGVNIGLIIIDYLQLMEVHGISENRTAEISEITRSLKVIAKEFNCPVVALSQLNRSLEQRPNKRPIMSDLRESGAIEQDADLIIFIYRDEVYNRDNIDNKGIAEIIIGKQRNGPIGIVPITFIGKYTKFENI</sequence>
<evidence type="ECO:0000256" key="6">
    <source>
        <dbReference type="ARBA" id="ARBA00022806"/>
    </source>
</evidence>
<dbReference type="SMART" id="SM00382">
    <property type="entry name" value="AAA"/>
    <property type="match status" value="1"/>
</dbReference>
<dbReference type="FunFam" id="3.40.50.300:FF:000076">
    <property type="entry name" value="Replicative DNA helicase"/>
    <property type="match status" value="1"/>
</dbReference>
<dbReference type="InterPro" id="IPR007693">
    <property type="entry name" value="DNA_helicase_DnaB-like_N"/>
</dbReference>
<dbReference type="KEGG" id="eme:CEM_319"/>
<dbReference type="InterPro" id="IPR016136">
    <property type="entry name" value="DNA_helicase_N/primase_C"/>
</dbReference>
<dbReference type="GO" id="GO:1990077">
    <property type="term" value="C:primosome complex"/>
    <property type="evidence" value="ECO:0007669"/>
    <property type="project" value="UniProtKB-UniRule"/>
</dbReference>
<dbReference type="GO" id="GO:0043139">
    <property type="term" value="F:5'-3' DNA helicase activity"/>
    <property type="evidence" value="ECO:0007669"/>
    <property type="project" value="UniProtKB-EC"/>
</dbReference>
<dbReference type="InterPro" id="IPR003593">
    <property type="entry name" value="AAA+_ATPase"/>
</dbReference>
<dbReference type="InterPro" id="IPR007692">
    <property type="entry name" value="DNA_helicase_DnaB"/>
</dbReference>
<dbReference type="EMBL" id="LM655252">
    <property type="protein sequence ID" value="CDZ16566.1"/>
    <property type="molecule type" value="Genomic_DNA"/>
</dbReference>
<gene>
    <name evidence="14" type="primary">dnaB</name>
    <name evidence="14" type="ORF">CEM_319</name>
</gene>
<dbReference type="InterPro" id="IPR007694">
    <property type="entry name" value="DNA_helicase_DnaB-like_C"/>
</dbReference>
<evidence type="ECO:0000256" key="8">
    <source>
        <dbReference type="ARBA" id="ARBA00023125"/>
    </source>
</evidence>
<evidence type="ECO:0000256" key="4">
    <source>
        <dbReference type="ARBA" id="ARBA00022741"/>
    </source>
</evidence>
<dbReference type="SUPFAM" id="SSF52540">
    <property type="entry name" value="P-loop containing nucleoside triphosphate hydrolases"/>
    <property type="match status" value="1"/>
</dbReference>
<dbReference type="EC" id="5.6.2.3" evidence="11 12"/>
<keyword evidence="2 12" id="KW-0639">Primosome</keyword>
<evidence type="ECO:0000256" key="2">
    <source>
        <dbReference type="ARBA" id="ARBA00022515"/>
    </source>
</evidence>
<dbReference type="Proteomes" id="UP000032420">
    <property type="component" value="Chromosome I"/>
</dbReference>
<evidence type="ECO:0000256" key="5">
    <source>
        <dbReference type="ARBA" id="ARBA00022801"/>
    </source>
</evidence>
<keyword evidence="6 12" id="KW-0347">Helicase</keyword>
<keyword evidence="4 12" id="KW-0547">Nucleotide-binding</keyword>
<dbReference type="PROSITE" id="PS51199">
    <property type="entry name" value="SF4_HELICASE"/>
    <property type="match status" value="1"/>
</dbReference>
<comment type="similarity">
    <text evidence="1 12">Belongs to the helicase family. DnaB subfamily.</text>
</comment>
<dbReference type="Gene3D" id="3.40.50.300">
    <property type="entry name" value="P-loop containing nucleotide triphosphate hydrolases"/>
    <property type="match status" value="1"/>
</dbReference>
<comment type="function">
    <text evidence="12">The main replicative DNA helicase, it participates in initiation and elongation during chromosome replication. Travels ahead of the DNA replisome, separating dsDNA into templates for DNA synthesis. A processive ATP-dependent 5'-3' DNA helicase it has DNA-dependent ATPase activity.</text>
</comment>
<dbReference type="CDD" id="cd00984">
    <property type="entry name" value="DnaB_C"/>
    <property type="match status" value="1"/>
</dbReference>
<dbReference type="PATRIC" id="fig|1495769.3.peg.287"/>
<dbReference type="GO" id="GO:0042802">
    <property type="term" value="F:identical protein binding"/>
    <property type="evidence" value="ECO:0007669"/>
    <property type="project" value="UniProtKB-ARBA"/>
</dbReference>
<keyword evidence="7 12" id="KW-0067">ATP-binding</keyword>
<evidence type="ECO:0000313" key="14">
    <source>
        <dbReference type="EMBL" id="CDZ16566.1"/>
    </source>
</evidence>
<evidence type="ECO:0000256" key="12">
    <source>
        <dbReference type="RuleBase" id="RU362085"/>
    </source>
</evidence>
<dbReference type="GO" id="GO:0016887">
    <property type="term" value="F:ATP hydrolysis activity"/>
    <property type="evidence" value="ECO:0007669"/>
    <property type="project" value="RHEA"/>
</dbReference>
<keyword evidence="5 12" id="KW-0378">Hydrolase</keyword>
<dbReference type="SUPFAM" id="SSF48024">
    <property type="entry name" value="N-terminal domain of DnaB helicase"/>
    <property type="match status" value="1"/>
</dbReference>
<keyword evidence="15" id="KW-1185">Reference proteome</keyword>
<dbReference type="HOGENOM" id="CLU_005373_0_0_6"/>
<dbReference type="GO" id="GO:0003677">
    <property type="term" value="F:DNA binding"/>
    <property type="evidence" value="ECO:0007669"/>
    <property type="project" value="UniProtKB-UniRule"/>
</dbReference>
<dbReference type="NCBIfam" id="TIGR00665">
    <property type="entry name" value="DnaB"/>
    <property type="match status" value="1"/>
</dbReference>
<dbReference type="PANTHER" id="PTHR30153">
    <property type="entry name" value="REPLICATIVE DNA HELICASE DNAB"/>
    <property type="match status" value="1"/>
</dbReference>
<evidence type="ECO:0000256" key="10">
    <source>
        <dbReference type="ARBA" id="ARBA00048954"/>
    </source>
</evidence>
<organism evidence="14 15">
    <name type="scientific">Candidatus Johnevansia muelleri</name>
    <dbReference type="NCBI Taxonomy" id="1495769"/>
    <lineage>
        <taxon>Bacteria</taxon>
        <taxon>Pseudomonadati</taxon>
        <taxon>Pseudomonadota</taxon>
        <taxon>Gammaproteobacteria</taxon>
        <taxon>Candidatus Johnevansiales</taxon>
        <taxon>Candidatus Johnevansiaceae</taxon>
        <taxon>Candidatus Johnevansia</taxon>
    </lineage>
</organism>
<dbReference type="AlphaFoldDB" id="A0A078KBP6"/>
<dbReference type="GO" id="GO:0005524">
    <property type="term" value="F:ATP binding"/>
    <property type="evidence" value="ECO:0007669"/>
    <property type="project" value="UniProtKB-UniRule"/>
</dbReference>
<proteinExistence type="inferred from homology"/>
<evidence type="ECO:0000256" key="7">
    <source>
        <dbReference type="ARBA" id="ARBA00022840"/>
    </source>
</evidence>
<dbReference type="PANTHER" id="PTHR30153:SF2">
    <property type="entry name" value="REPLICATIVE DNA HELICASE"/>
    <property type="match status" value="1"/>
</dbReference>
<dbReference type="NCBIfam" id="NF004384">
    <property type="entry name" value="PRK05748.1"/>
    <property type="match status" value="1"/>
</dbReference>
<evidence type="ECO:0000256" key="9">
    <source>
        <dbReference type="ARBA" id="ARBA00023235"/>
    </source>
</evidence>
<dbReference type="Gene3D" id="1.10.860.10">
    <property type="entry name" value="DNAb Helicase, Chain A"/>
    <property type="match status" value="1"/>
</dbReference>
<dbReference type="InterPro" id="IPR036185">
    <property type="entry name" value="DNA_heli_DnaB-like_N_sf"/>
</dbReference>
<keyword evidence="3 12" id="KW-0235">DNA replication</keyword>
<reference evidence="15" key="1">
    <citation type="submission" date="2014-07" db="EMBL/GenBank/DDBJ databases">
        <authorList>
            <person name="Santos-Garcia D."/>
        </authorList>
    </citation>
    <scope>NUCLEOTIDE SEQUENCE [LARGE SCALE GENOMIC DNA]</scope>
</reference>
<dbReference type="OrthoDB" id="9773982at2"/>
<keyword evidence="9" id="KW-0413">Isomerase</keyword>
<dbReference type="STRING" id="1495769.CEM_319"/>
<name>A0A078KBP6_9GAMM</name>
<evidence type="ECO:0000259" key="13">
    <source>
        <dbReference type="PROSITE" id="PS51199"/>
    </source>
</evidence>
<dbReference type="Pfam" id="PF00772">
    <property type="entry name" value="DnaB"/>
    <property type="match status" value="1"/>
</dbReference>
<comment type="catalytic activity">
    <reaction evidence="10 12">
        <text>ATP + H2O = ADP + phosphate + H(+)</text>
        <dbReference type="Rhea" id="RHEA:13065"/>
        <dbReference type="ChEBI" id="CHEBI:15377"/>
        <dbReference type="ChEBI" id="CHEBI:15378"/>
        <dbReference type="ChEBI" id="CHEBI:30616"/>
        <dbReference type="ChEBI" id="CHEBI:43474"/>
        <dbReference type="ChEBI" id="CHEBI:456216"/>
        <dbReference type="EC" id="5.6.2.3"/>
    </reaction>
</comment>